<keyword evidence="4" id="KW-1185">Reference proteome</keyword>
<accession>A0ABZ1E235</accession>
<evidence type="ECO:0000313" key="3">
    <source>
        <dbReference type="EMBL" id="WRY33772.1"/>
    </source>
</evidence>
<dbReference type="SUPFAM" id="SSF48264">
    <property type="entry name" value="Cytochrome P450"/>
    <property type="match status" value="1"/>
</dbReference>
<evidence type="ECO:0000256" key="1">
    <source>
        <dbReference type="ARBA" id="ARBA00010617"/>
    </source>
</evidence>
<dbReference type="PANTHER" id="PTHR46696:SF1">
    <property type="entry name" value="CYTOCHROME P450 YJIB-RELATED"/>
    <property type="match status" value="1"/>
</dbReference>
<reference evidence="3 4" key="1">
    <citation type="submission" date="2023-09" db="EMBL/GenBank/DDBJ databases">
        <title>Thioclava shenzhenensis sp. nov., a multidrug resistant bacteria-antagonizing species isolated from coastal seawater.</title>
        <authorList>
            <person name="Long M."/>
        </authorList>
    </citation>
    <scope>NUCLEOTIDE SEQUENCE [LARGE SCALE GENOMIC DNA]</scope>
    <source>
        <strain evidence="3 4">FTW29</strain>
    </source>
</reference>
<dbReference type="PRINTS" id="PR00359">
    <property type="entry name" value="BP450"/>
</dbReference>
<sequence length="424" mass="46433">MCQPFAWLAISPKPALNGPMTAPSSLPRLQQSPRDPAFVQAPYLFYDRVRQAGRVVFWEDWGLPVTAHSTVVGGCLRDRRLGRAAPAGFGTTPAAHLAPFYDLEAHSMLELDGPPHAKLRAQVLRAFTSRRIAALAPEIEALCHQLIDALPEGGCDLLPHYAQHVPAIIIARLLGLDDTTAPDLLRWSHAMVGMYQARRSPEVETAAVAASLEFGAFLRGQMAKRRLSPADDLLSALLATETDEDRGLSEAEILSTAILLLNAGHEATVHSLGNALAQLLRQPQLWAAAQEAADNAPALAALVEEALRFDPPLHLFLRWVKEDMEIGTQVFARGERIGLLLAGANRDPAIWYDPDRFDPQRPGKPHHAFGAGAHFCLGAPLARMEMQIALKVLIQRLPRLTLTEPPAYADLYPFHGLNTLKVHY</sequence>
<dbReference type="PRINTS" id="PR00385">
    <property type="entry name" value="P450"/>
</dbReference>
<evidence type="ECO:0000256" key="2">
    <source>
        <dbReference type="RuleBase" id="RU000461"/>
    </source>
</evidence>
<dbReference type="InterPro" id="IPR002397">
    <property type="entry name" value="Cyt_P450_B"/>
</dbReference>
<dbReference type="PANTHER" id="PTHR46696">
    <property type="entry name" value="P450, PUTATIVE (EUROFUNG)-RELATED"/>
    <property type="match status" value="1"/>
</dbReference>
<keyword evidence="2" id="KW-0349">Heme</keyword>
<name>A0ABZ1E235_9RHOB</name>
<keyword evidence="2" id="KW-0408">Iron</keyword>
<dbReference type="RefSeq" id="WP_406720918.1">
    <property type="nucleotide sequence ID" value="NZ_CP135443.1"/>
</dbReference>
<keyword evidence="2" id="KW-0479">Metal-binding</keyword>
<dbReference type="PROSITE" id="PS00086">
    <property type="entry name" value="CYTOCHROME_P450"/>
    <property type="match status" value="1"/>
</dbReference>
<dbReference type="InterPro" id="IPR017972">
    <property type="entry name" value="Cyt_P450_CS"/>
</dbReference>
<keyword evidence="2" id="KW-0503">Monooxygenase</keyword>
<dbReference type="Proteomes" id="UP001623290">
    <property type="component" value="Chromosome"/>
</dbReference>
<dbReference type="Pfam" id="PF00067">
    <property type="entry name" value="p450"/>
    <property type="match status" value="1"/>
</dbReference>
<comment type="similarity">
    <text evidence="1 2">Belongs to the cytochrome P450 family.</text>
</comment>
<evidence type="ECO:0000313" key="4">
    <source>
        <dbReference type="Proteomes" id="UP001623290"/>
    </source>
</evidence>
<organism evidence="3 4">
    <name type="scientific">Thioclava litoralis</name>
    <dbReference type="NCBI Taxonomy" id="3076557"/>
    <lineage>
        <taxon>Bacteria</taxon>
        <taxon>Pseudomonadati</taxon>
        <taxon>Pseudomonadota</taxon>
        <taxon>Alphaproteobacteria</taxon>
        <taxon>Rhodobacterales</taxon>
        <taxon>Paracoccaceae</taxon>
        <taxon>Thioclava</taxon>
    </lineage>
</organism>
<dbReference type="Gene3D" id="1.10.630.10">
    <property type="entry name" value="Cytochrome P450"/>
    <property type="match status" value="1"/>
</dbReference>
<dbReference type="InterPro" id="IPR001128">
    <property type="entry name" value="Cyt_P450"/>
</dbReference>
<gene>
    <name evidence="3" type="ORF">RPE78_00315</name>
</gene>
<dbReference type="EMBL" id="CP135443">
    <property type="protein sequence ID" value="WRY33772.1"/>
    <property type="molecule type" value="Genomic_DNA"/>
</dbReference>
<proteinExistence type="inferred from homology"/>
<dbReference type="InterPro" id="IPR036396">
    <property type="entry name" value="Cyt_P450_sf"/>
</dbReference>
<dbReference type="CDD" id="cd20625">
    <property type="entry name" value="CYP164-like"/>
    <property type="match status" value="1"/>
</dbReference>
<keyword evidence="2" id="KW-0560">Oxidoreductase</keyword>
<protein>
    <submittedName>
        <fullName evidence="3">Cytochrome P450</fullName>
    </submittedName>
</protein>